<keyword evidence="3 6" id="KW-0812">Transmembrane</keyword>
<dbReference type="InterPro" id="IPR015867">
    <property type="entry name" value="N-reg_PII/ATP_PRibTrfase_C"/>
</dbReference>
<dbReference type="Gene3D" id="3.30.70.120">
    <property type="match status" value="1"/>
</dbReference>
<comment type="subcellular location">
    <subcellularLocation>
        <location evidence="1">Cell membrane</location>
        <topology evidence="1">Multi-pass membrane protein</topology>
    </subcellularLocation>
</comment>
<reference evidence="8 9" key="1">
    <citation type="submission" date="2017-10" db="EMBL/GenBank/DDBJ databases">
        <title>Bacillus sp. nov., a halophilic bacterium isolated from a Keqin Lake.</title>
        <authorList>
            <person name="Wang H."/>
        </authorList>
    </citation>
    <scope>NUCLEOTIDE SEQUENCE [LARGE SCALE GENOMIC DNA]</scope>
    <source>
        <strain evidence="8 9">KCTC 13187</strain>
    </source>
</reference>
<feature type="transmembrane region" description="Helical" evidence="6">
    <location>
        <begin position="141"/>
        <end position="159"/>
    </location>
</feature>
<dbReference type="InterPro" id="IPR019264">
    <property type="entry name" value="DUF2179"/>
</dbReference>
<dbReference type="Pfam" id="PF10035">
    <property type="entry name" value="DUF2179"/>
    <property type="match status" value="1"/>
</dbReference>
<dbReference type="PANTHER" id="PTHR33545">
    <property type="entry name" value="UPF0750 MEMBRANE PROTEIN YITT-RELATED"/>
    <property type="match status" value="1"/>
</dbReference>
<feature type="transmembrane region" description="Helical" evidence="6">
    <location>
        <begin position="110"/>
        <end position="129"/>
    </location>
</feature>
<dbReference type="EMBL" id="PDOE01000002">
    <property type="protein sequence ID" value="RKL68388.1"/>
    <property type="molecule type" value="Genomic_DNA"/>
</dbReference>
<keyword evidence="9" id="KW-1185">Reference proteome</keyword>
<dbReference type="Pfam" id="PF02588">
    <property type="entry name" value="YitT_membrane"/>
    <property type="match status" value="1"/>
</dbReference>
<evidence type="ECO:0000256" key="2">
    <source>
        <dbReference type="ARBA" id="ARBA00022475"/>
    </source>
</evidence>
<feature type="transmembrane region" description="Helical" evidence="6">
    <location>
        <begin position="85"/>
        <end position="103"/>
    </location>
</feature>
<feature type="transmembrane region" description="Helical" evidence="6">
    <location>
        <begin position="180"/>
        <end position="200"/>
    </location>
</feature>
<evidence type="ECO:0000256" key="6">
    <source>
        <dbReference type="SAM" id="Phobius"/>
    </source>
</evidence>
<dbReference type="InterPro" id="IPR051461">
    <property type="entry name" value="UPF0750_membrane"/>
</dbReference>
<dbReference type="InterPro" id="IPR003740">
    <property type="entry name" value="YitT"/>
</dbReference>
<comment type="caution">
    <text evidence="8">The sequence shown here is derived from an EMBL/GenBank/DDBJ whole genome shotgun (WGS) entry which is preliminary data.</text>
</comment>
<keyword evidence="2" id="KW-1003">Cell membrane</keyword>
<evidence type="ECO:0000256" key="5">
    <source>
        <dbReference type="ARBA" id="ARBA00023136"/>
    </source>
</evidence>
<evidence type="ECO:0000256" key="4">
    <source>
        <dbReference type="ARBA" id="ARBA00022989"/>
    </source>
</evidence>
<evidence type="ECO:0000256" key="3">
    <source>
        <dbReference type="ARBA" id="ARBA00022692"/>
    </source>
</evidence>
<dbReference type="AlphaFoldDB" id="A0A3A9K9Z4"/>
<dbReference type="PIRSF" id="PIRSF006483">
    <property type="entry name" value="Membrane_protein_YitT"/>
    <property type="match status" value="1"/>
</dbReference>
<keyword evidence="5 6" id="KW-0472">Membrane</keyword>
<feature type="transmembrane region" description="Helical" evidence="6">
    <location>
        <begin position="36"/>
        <end position="58"/>
    </location>
</feature>
<proteinExistence type="predicted"/>
<evidence type="ECO:0000313" key="9">
    <source>
        <dbReference type="Proteomes" id="UP000281498"/>
    </source>
</evidence>
<dbReference type="CDD" id="cd16380">
    <property type="entry name" value="YitT_C"/>
    <property type="match status" value="1"/>
</dbReference>
<dbReference type="GO" id="GO:0005886">
    <property type="term" value="C:plasma membrane"/>
    <property type="evidence" value="ECO:0007669"/>
    <property type="project" value="UniProtKB-SubCell"/>
</dbReference>
<protein>
    <recommendedName>
        <fullName evidence="7">DUF2179 domain-containing protein</fullName>
    </recommendedName>
</protein>
<dbReference type="PANTHER" id="PTHR33545:SF9">
    <property type="entry name" value="UPF0750 MEMBRANE PROTEIN YITE"/>
    <property type="match status" value="1"/>
</dbReference>
<evidence type="ECO:0000256" key="1">
    <source>
        <dbReference type="ARBA" id="ARBA00004651"/>
    </source>
</evidence>
<dbReference type="Proteomes" id="UP000281498">
    <property type="component" value="Unassembled WGS sequence"/>
</dbReference>
<accession>A0A3A9K9Z4</accession>
<feature type="domain" description="DUF2179" evidence="7">
    <location>
        <begin position="254"/>
        <end position="308"/>
    </location>
</feature>
<evidence type="ECO:0000259" key="7">
    <source>
        <dbReference type="Pfam" id="PF10035"/>
    </source>
</evidence>
<feature type="transmembrane region" description="Helical" evidence="6">
    <location>
        <begin position="206"/>
        <end position="228"/>
    </location>
</feature>
<keyword evidence="4 6" id="KW-1133">Transmembrane helix</keyword>
<name>A0A3A9K9Z4_9BACI</name>
<sequence length="314" mass="33545">MACVLCTYCFRKKVIIVLKSKQRKRNKEPLTPLQQIVFEFAHVLVGAALVAITFNIFLLPNQIASGGVAGISTLFYNTLGFEPAYTQWAFNIPLFVAGIILLGGSLRGSVLYGSKTLAGTLFLPFIVYLTRGMEPATADPLLAAIFGGVGVGLGLGIVFRSNSSTGGTDLAAQIIGKYSGLSLGACIFIIDGLVVVSSAFVFGFEFALYALIGLFTTGKTIDLVQIGFGYSKMAIIISDNQEEIKQGLLTTVDRGVTKLIGYGGYTNHERPVLMCVVGRNEIAKLKKTIKTIDPTAFVIVTSASEVLGEGFNKK</sequence>
<gene>
    <name evidence="8" type="ORF">CR203_07880</name>
</gene>
<evidence type="ECO:0000313" key="8">
    <source>
        <dbReference type="EMBL" id="RKL68388.1"/>
    </source>
</evidence>
<dbReference type="OrthoDB" id="1758221at2"/>
<organism evidence="8 9">
    <name type="scientific">Salipaludibacillus neizhouensis</name>
    <dbReference type="NCBI Taxonomy" id="885475"/>
    <lineage>
        <taxon>Bacteria</taxon>
        <taxon>Bacillati</taxon>
        <taxon>Bacillota</taxon>
        <taxon>Bacilli</taxon>
        <taxon>Bacillales</taxon>
        <taxon>Bacillaceae</taxon>
    </lineage>
</organism>